<accession>A0ABQ9X547</accession>
<feature type="region of interest" description="Disordered" evidence="1">
    <location>
        <begin position="1"/>
        <end position="22"/>
    </location>
</feature>
<keyword evidence="3" id="KW-1185">Reference proteome</keyword>
<gene>
    <name evidence="2" type="ORF">BLNAU_18193</name>
</gene>
<dbReference type="EMBL" id="JARBJD010000216">
    <property type="protein sequence ID" value="KAK2946894.1"/>
    <property type="molecule type" value="Genomic_DNA"/>
</dbReference>
<evidence type="ECO:0000313" key="2">
    <source>
        <dbReference type="EMBL" id="KAK2946894.1"/>
    </source>
</evidence>
<name>A0ABQ9X547_9EUKA</name>
<evidence type="ECO:0000256" key="1">
    <source>
        <dbReference type="SAM" id="MobiDB-lite"/>
    </source>
</evidence>
<feature type="compositionally biased region" description="Polar residues" evidence="1">
    <location>
        <begin position="1"/>
        <end position="11"/>
    </location>
</feature>
<organism evidence="2 3">
    <name type="scientific">Blattamonas nauphoetae</name>
    <dbReference type="NCBI Taxonomy" id="2049346"/>
    <lineage>
        <taxon>Eukaryota</taxon>
        <taxon>Metamonada</taxon>
        <taxon>Preaxostyla</taxon>
        <taxon>Oxymonadida</taxon>
        <taxon>Blattamonas</taxon>
    </lineage>
</organism>
<sequence>MLPSHPLSSSRDTPDCANSWPFSIPAPSPPTPLLLVSECSLTTLAVARAETHCFEANTPKPAYAFPRLPCQTLGQKEMVLKVTGQGVLQKLHTHTQFGGSDVCGGCD</sequence>
<reference evidence="2 3" key="1">
    <citation type="journal article" date="2022" name="bioRxiv">
        <title>Genomics of Preaxostyla Flagellates Illuminates Evolutionary Transitions and the Path Towards Mitochondrial Loss.</title>
        <authorList>
            <person name="Novak L.V.F."/>
            <person name="Treitli S.C."/>
            <person name="Pyrih J."/>
            <person name="Halakuc P."/>
            <person name="Pipaliya S.V."/>
            <person name="Vacek V."/>
            <person name="Brzon O."/>
            <person name="Soukal P."/>
            <person name="Eme L."/>
            <person name="Dacks J.B."/>
            <person name="Karnkowska A."/>
            <person name="Elias M."/>
            <person name="Hampl V."/>
        </authorList>
    </citation>
    <scope>NUCLEOTIDE SEQUENCE [LARGE SCALE GENOMIC DNA]</scope>
    <source>
        <strain evidence="2">NAU3</strain>
        <tissue evidence="2">Gut</tissue>
    </source>
</reference>
<evidence type="ECO:0000313" key="3">
    <source>
        <dbReference type="Proteomes" id="UP001281761"/>
    </source>
</evidence>
<protein>
    <submittedName>
        <fullName evidence="2">Uncharacterized protein</fullName>
    </submittedName>
</protein>
<proteinExistence type="predicted"/>
<dbReference type="Proteomes" id="UP001281761">
    <property type="component" value="Unassembled WGS sequence"/>
</dbReference>
<comment type="caution">
    <text evidence="2">The sequence shown here is derived from an EMBL/GenBank/DDBJ whole genome shotgun (WGS) entry which is preliminary data.</text>
</comment>